<evidence type="ECO:0000256" key="1">
    <source>
        <dbReference type="SAM" id="Phobius"/>
    </source>
</evidence>
<keyword evidence="1" id="KW-1133">Transmembrane helix</keyword>
<feature type="transmembrane region" description="Helical" evidence="1">
    <location>
        <begin position="71"/>
        <end position="91"/>
    </location>
</feature>
<gene>
    <name evidence="2" type="ORF">BU26DRAFT_329887</name>
</gene>
<evidence type="ECO:0000313" key="3">
    <source>
        <dbReference type="Proteomes" id="UP000800094"/>
    </source>
</evidence>
<reference evidence="2" key="1">
    <citation type="journal article" date="2020" name="Stud. Mycol.">
        <title>101 Dothideomycetes genomes: a test case for predicting lifestyles and emergence of pathogens.</title>
        <authorList>
            <person name="Haridas S."/>
            <person name="Albert R."/>
            <person name="Binder M."/>
            <person name="Bloem J."/>
            <person name="Labutti K."/>
            <person name="Salamov A."/>
            <person name="Andreopoulos B."/>
            <person name="Baker S."/>
            <person name="Barry K."/>
            <person name="Bills G."/>
            <person name="Bluhm B."/>
            <person name="Cannon C."/>
            <person name="Castanera R."/>
            <person name="Culley D."/>
            <person name="Daum C."/>
            <person name="Ezra D."/>
            <person name="Gonzalez J."/>
            <person name="Henrissat B."/>
            <person name="Kuo A."/>
            <person name="Liang C."/>
            <person name="Lipzen A."/>
            <person name="Lutzoni F."/>
            <person name="Magnuson J."/>
            <person name="Mondo S."/>
            <person name="Nolan M."/>
            <person name="Ohm R."/>
            <person name="Pangilinan J."/>
            <person name="Park H.-J."/>
            <person name="Ramirez L."/>
            <person name="Alfaro M."/>
            <person name="Sun H."/>
            <person name="Tritt A."/>
            <person name="Yoshinaga Y."/>
            <person name="Zwiers L.-H."/>
            <person name="Turgeon B."/>
            <person name="Goodwin S."/>
            <person name="Spatafora J."/>
            <person name="Crous P."/>
            <person name="Grigoriev I."/>
        </authorList>
    </citation>
    <scope>NUCLEOTIDE SEQUENCE</scope>
    <source>
        <strain evidence="2">CBS 122368</strain>
    </source>
</reference>
<evidence type="ECO:0000313" key="2">
    <source>
        <dbReference type="EMBL" id="KAF2248238.1"/>
    </source>
</evidence>
<name>A0A6A6IDV3_9PLEO</name>
<feature type="transmembrane region" description="Helical" evidence="1">
    <location>
        <begin position="12"/>
        <end position="33"/>
    </location>
</feature>
<keyword evidence="1" id="KW-0472">Membrane</keyword>
<dbReference type="RefSeq" id="XP_033683242.1">
    <property type="nucleotide sequence ID" value="XM_033822171.1"/>
</dbReference>
<keyword evidence="3" id="KW-1185">Reference proteome</keyword>
<proteinExistence type="predicted"/>
<keyword evidence="1" id="KW-0812">Transmembrane</keyword>
<dbReference type="EMBL" id="ML987196">
    <property type="protein sequence ID" value="KAF2248238.1"/>
    <property type="molecule type" value="Genomic_DNA"/>
</dbReference>
<organism evidence="2 3">
    <name type="scientific">Trematosphaeria pertusa</name>
    <dbReference type="NCBI Taxonomy" id="390896"/>
    <lineage>
        <taxon>Eukaryota</taxon>
        <taxon>Fungi</taxon>
        <taxon>Dikarya</taxon>
        <taxon>Ascomycota</taxon>
        <taxon>Pezizomycotina</taxon>
        <taxon>Dothideomycetes</taxon>
        <taxon>Pleosporomycetidae</taxon>
        <taxon>Pleosporales</taxon>
        <taxon>Massarineae</taxon>
        <taxon>Trematosphaeriaceae</taxon>
        <taxon>Trematosphaeria</taxon>
    </lineage>
</organism>
<accession>A0A6A6IDV3</accession>
<dbReference type="AlphaFoldDB" id="A0A6A6IDV3"/>
<protein>
    <submittedName>
        <fullName evidence="2">Uncharacterized protein</fullName>
    </submittedName>
</protein>
<sequence>MSLLLVFREAQPGSFHFLTSGPLEVILVAFGGLHLHSHVGVFGSVYLHLLHSSLFLWHFQSQYGMSRVGRHTSFALYTYNAFSMLFMYNYLNVKDPRQSLPPFSFPCCTYFLVVLACLYVGSTPYQLLVASLYGIGHRMPDASVTSLREAMVWPSQAKIVWDLALRFASSDLLHALYH</sequence>
<feature type="transmembrane region" description="Helical" evidence="1">
    <location>
        <begin position="39"/>
        <end position="59"/>
    </location>
</feature>
<dbReference type="GeneID" id="54575501"/>
<dbReference type="Proteomes" id="UP000800094">
    <property type="component" value="Unassembled WGS sequence"/>
</dbReference>